<reference evidence="1 2" key="1">
    <citation type="submission" date="2016-08" db="EMBL/GenBank/DDBJ databases">
        <title>New Insights into Marine Group III Euryarchaeota, from dark to light.</title>
        <authorList>
            <person name="Haro-Moreno J.M."/>
            <person name="Rodriguez-Valera F."/>
            <person name="Lopez-Garcia P."/>
            <person name="Moreira D."/>
            <person name="Martin-Cuadrado A.B."/>
        </authorList>
    </citation>
    <scope>NUCLEOTIDE SEQUENCE [LARGE SCALE GENOMIC DNA]</scope>
    <source>
        <strain evidence="1">CG-Epi1</strain>
    </source>
</reference>
<evidence type="ECO:0000313" key="2">
    <source>
        <dbReference type="Proteomes" id="UP000183080"/>
    </source>
</evidence>
<protein>
    <submittedName>
        <fullName evidence="1">Uncharacterized protein</fullName>
    </submittedName>
</protein>
<accession>A0A1J5TAM7</accession>
<dbReference type="EMBL" id="MIZA01000021">
    <property type="protein sequence ID" value="OIR17938.1"/>
    <property type="molecule type" value="Genomic_DNA"/>
</dbReference>
<comment type="caution">
    <text evidence="1">The sequence shown here is derived from an EMBL/GenBank/DDBJ whole genome shotgun (WGS) entry which is preliminary data.</text>
</comment>
<dbReference type="Proteomes" id="UP000183080">
    <property type="component" value="Unassembled WGS sequence"/>
</dbReference>
<proteinExistence type="predicted"/>
<sequence>MPGITKLIGIYDADGGIFGEIKYFAGKIFSNKHCSLCDITHGKSKKEWAACEKRLPITIDFIHLNERNSAIEKYTKGVTPCVIGKTATGYVTVVTKNEMIECEGNAEKFEALIKQKLQNQ</sequence>
<evidence type="ECO:0000313" key="1">
    <source>
        <dbReference type="EMBL" id="OIR17938.1"/>
    </source>
</evidence>
<gene>
    <name evidence="1" type="ORF">BD935_01900</name>
</gene>
<dbReference type="STRING" id="1888995.BD935_01900"/>
<dbReference type="AlphaFoldDB" id="A0A1J5TAM7"/>
<organism evidence="1 2">
    <name type="scientific">Marine Group III euryarchaeote CG-Epi1</name>
    <dbReference type="NCBI Taxonomy" id="1888995"/>
    <lineage>
        <taxon>Archaea</taxon>
        <taxon>Methanobacteriati</taxon>
        <taxon>Thermoplasmatota</taxon>
        <taxon>Thermoplasmata</taxon>
        <taxon>Candidatus Thermoprofundales</taxon>
    </lineage>
</organism>
<name>A0A1J5TAM7_9ARCH</name>